<reference evidence="1 2" key="1">
    <citation type="submission" date="2019-02" db="EMBL/GenBank/DDBJ databases">
        <title>Planctomycetal bacteria perform biofilm scaping via a novel small molecule.</title>
        <authorList>
            <person name="Jeske O."/>
            <person name="Boedeker C."/>
            <person name="Wiegand S."/>
            <person name="Breitling P."/>
            <person name="Kallscheuer N."/>
            <person name="Jogler M."/>
            <person name="Rohde M."/>
            <person name="Petersen J."/>
            <person name="Medema M.H."/>
            <person name="Surup F."/>
            <person name="Jogler C."/>
        </authorList>
    </citation>
    <scope>NUCLEOTIDE SEQUENCE [LARGE SCALE GENOMIC DNA]</scope>
    <source>
        <strain evidence="1 2">Mal15</strain>
    </source>
</reference>
<dbReference type="GO" id="GO:0016787">
    <property type="term" value="F:hydrolase activity"/>
    <property type="evidence" value="ECO:0007669"/>
    <property type="project" value="UniProtKB-ARBA"/>
</dbReference>
<evidence type="ECO:0000313" key="1">
    <source>
        <dbReference type="EMBL" id="QEF96372.1"/>
    </source>
</evidence>
<evidence type="ECO:0000313" key="2">
    <source>
        <dbReference type="Proteomes" id="UP000321353"/>
    </source>
</evidence>
<dbReference type="Pfam" id="PF01663">
    <property type="entry name" value="Phosphodiest"/>
    <property type="match status" value="1"/>
</dbReference>
<dbReference type="AlphaFoldDB" id="A0A5B9M5Q3"/>
<dbReference type="PANTHER" id="PTHR10151:SF120">
    <property type="entry name" value="BIS(5'-ADENOSYL)-TRIPHOSPHATASE"/>
    <property type="match status" value="1"/>
</dbReference>
<dbReference type="Gene3D" id="3.40.720.10">
    <property type="entry name" value="Alkaline Phosphatase, subunit A"/>
    <property type="match status" value="1"/>
</dbReference>
<dbReference type="InterPro" id="IPR002591">
    <property type="entry name" value="Phosphodiest/P_Trfase"/>
</dbReference>
<accession>A0A5B9M5Q3</accession>
<gene>
    <name evidence="1" type="ORF">Mal15_03990</name>
</gene>
<dbReference type="InterPro" id="IPR017850">
    <property type="entry name" value="Alkaline_phosphatase_core_sf"/>
</dbReference>
<sequence>MDRVCVINVVGLTARLLADAPAIRSLAGNPSRDALAAGGKNFMPWTSPLPAVTCTSQATMLTGLAPRDHGVVGNGWYYRETQEIRFWQQARSLVQGPAFYDGFETAKMFWWFNQSSTARYSCTPKPHYGCDGSKVFDVLDHTECDLTARHGAFPFFTFWGPGAGLPCSRWIAEATATVMREKQPQIALAYLPHLDYDFQRFPDHDPARVAEVDQCVQTILSAADDIGAQVVIVSEYGLVPANRPIHINRILRQAGWLSVRNGPFGEVLMPGESKAFAVADHQLAHVYVNDPGSVAAVRRELESAPGIDGVFEPGELELDHPRSGELIALADRDAWFTYYYWNDDALAPDFARTVDIHRKPGYDPCELFMTSKARMAGRLLQKKLGMRYKMDVIPLDATLVRGSHGLHPDPIDGPIVIGPSDKHPLPADMRGFADYVRSLLRGR</sequence>
<dbReference type="Proteomes" id="UP000321353">
    <property type="component" value="Chromosome"/>
</dbReference>
<organism evidence="1 2">
    <name type="scientific">Stieleria maiorica</name>
    <dbReference type="NCBI Taxonomy" id="2795974"/>
    <lineage>
        <taxon>Bacteria</taxon>
        <taxon>Pseudomonadati</taxon>
        <taxon>Planctomycetota</taxon>
        <taxon>Planctomycetia</taxon>
        <taxon>Pirellulales</taxon>
        <taxon>Pirellulaceae</taxon>
        <taxon>Stieleria</taxon>
    </lineage>
</organism>
<dbReference type="RefSeq" id="WP_147866196.1">
    <property type="nucleotide sequence ID" value="NZ_CP036264.1"/>
</dbReference>
<protein>
    <submittedName>
        <fullName evidence="1">Type I phosphodiesterase / nucleotide pyrophosphatase</fullName>
    </submittedName>
</protein>
<keyword evidence="2" id="KW-1185">Reference proteome</keyword>
<name>A0A5B9M5Q3_9BACT</name>
<dbReference type="SUPFAM" id="SSF53649">
    <property type="entry name" value="Alkaline phosphatase-like"/>
    <property type="match status" value="1"/>
</dbReference>
<dbReference type="PANTHER" id="PTHR10151">
    <property type="entry name" value="ECTONUCLEOTIDE PYROPHOSPHATASE/PHOSPHODIESTERASE"/>
    <property type="match status" value="1"/>
</dbReference>
<dbReference type="EMBL" id="CP036264">
    <property type="protein sequence ID" value="QEF96372.1"/>
    <property type="molecule type" value="Genomic_DNA"/>
</dbReference>
<proteinExistence type="predicted"/>
<dbReference type="KEGG" id="smam:Mal15_03990"/>